<dbReference type="EMBL" id="JBHUFL010000002">
    <property type="protein sequence ID" value="MFD1834892.1"/>
    <property type="molecule type" value="Genomic_DNA"/>
</dbReference>
<dbReference type="InterPro" id="IPR029068">
    <property type="entry name" value="Glyas_Bleomycin-R_OHBP_Dase"/>
</dbReference>
<dbReference type="Gene3D" id="3.10.180.10">
    <property type="entry name" value="2,3-Dihydroxybiphenyl 1,2-Dioxygenase, domain 1"/>
    <property type="match status" value="1"/>
</dbReference>
<dbReference type="RefSeq" id="WP_343904652.1">
    <property type="nucleotide sequence ID" value="NZ_BAAAIS010000002.1"/>
</dbReference>
<reference evidence="3" key="1">
    <citation type="journal article" date="2019" name="Int. J. Syst. Evol. Microbiol.">
        <title>The Global Catalogue of Microorganisms (GCM) 10K type strain sequencing project: providing services to taxonomists for standard genome sequencing and annotation.</title>
        <authorList>
            <consortium name="The Broad Institute Genomics Platform"/>
            <consortium name="The Broad Institute Genome Sequencing Center for Infectious Disease"/>
            <person name="Wu L."/>
            <person name="Ma J."/>
        </authorList>
    </citation>
    <scope>NUCLEOTIDE SEQUENCE [LARGE SCALE GENOMIC DNA]</scope>
    <source>
        <strain evidence="3">JCM 11650</strain>
    </source>
</reference>
<comment type="caution">
    <text evidence="2">The sequence shown here is derived from an EMBL/GenBank/DDBJ whole genome shotgun (WGS) entry which is preliminary data.</text>
</comment>
<name>A0ABW4PXK4_9MICO</name>
<dbReference type="InterPro" id="IPR041581">
    <property type="entry name" value="Glyoxalase_6"/>
</dbReference>
<organism evidence="2 3">
    <name type="scientific">Brachybacterium rhamnosum</name>
    <dbReference type="NCBI Taxonomy" id="173361"/>
    <lineage>
        <taxon>Bacteria</taxon>
        <taxon>Bacillati</taxon>
        <taxon>Actinomycetota</taxon>
        <taxon>Actinomycetes</taxon>
        <taxon>Micrococcales</taxon>
        <taxon>Dermabacteraceae</taxon>
        <taxon>Brachybacterium</taxon>
    </lineage>
</organism>
<keyword evidence="3" id="KW-1185">Reference proteome</keyword>
<evidence type="ECO:0000313" key="2">
    <source>
        <dbReference type="EMBL" id="MFD1834892.1"/>
    </source>
</evidence>
<sequence length="151" mass="17044">MPVDRRAAPGETRLTSVLISHTTIDCHDAFALSEWWRAVLDYEMDPEDPNLPGHEECPIHDPATGHTILFLEVPDPELPEKRIHFDVLPRERTQAEEVAWLQERGARIIADHRGIHGPGSGWVTFADPEGNQFCVLLSPAEREAYLSAHPR</sequence>
<dbReference type="Proteomes" id="UP001597280">
    <property type="component" value="Unassembled WGS sequence"/>
</dbReference>
<feature type="domain" description="Glyoxalase-like" evidence="1">
    <location>
        <begin position="22"/>
        <end position="136"/>
    </location>
</feature>
<evidence type="ECO:0000313" key="3">
    <source>
        <dbReference type="Proteomes" id="UP001597280"/>
    </source>
</evidence>
<accession>A0ABW4PXK4</accession>
<dbReference type="SUPFAM" id="SSF54593">
    <property type="entry name" value="Glyoxalase/Bleomycin resistance protein/Dihydroxybiphenyl dioxygenase"/>
    <property type="match status" value="1"/>
</dbReference>
<gene>
    <name evidence="2" type="ORF">ACFSDA_07360</name>
</gene>
<dbReference type="Pfam" id="PF18029">
    <property type="entry name" value="Glyoxalase_6"/>
    <property type="match status" value="1"/>
</dbReference>
<dbReference type="PANTHER" id="PTHR35908">
    <property type="entry name" value="HYPOTHETICAL FUSION PROTEIN"/>
    <property type="match status" value="1"/>
</dbReference>
<proteinExistence type="predicted"/>
<dbReference type="PANTHER" id="PTHR35908:SF1">
    <property type="entry name" value="CONSERVED PROTEIN"/>
    <property type="match status" value="1"/>
</dbReference>
<protein>
    <submittedName>
        <fullName evidence="2">VOC family protein</fullName>
    </submittedName>
</protein>
<evidence type="ECO:0000259" key="1">
    <source>
        <dbReference type="Pfam" id="PF18029"/>
    </source>
</evidence>
<dbReference type="CDD" id="cd06587">
    <property type="entry name" value="VOC"/>
    <property type="match status" value="1"/>
</dbReference>